<keyword evidence="2" id="KW-1185">Reference proteome</keyword>
<evidence type="ECO:0000313" key="2">
    <source>
        <dbReference type="Proteomes" id="UP000068382"/>
    </source>
</evidence>
<organism evidence="1 2">
    <name type="scientific">Tritonibacter horizontis</name>
    <dbReference type="NCBI Taxonomy" id="1768241"/>
    <lineage>
        <taxon>Bacteria</taxon>
        <taxon>Pseudomonadati</taxon>
        <taxon>Pseudomonadota</taxon>
        <taxon>Alphaproteobacteria</taxon>
        <taxon>Rhodobacterales</taxon>
        <taxon>Paracoccaceae</taxon>
        <taxon>Tritonibacter</taxon>
    </lineage>
</organism>
<sequence length="134" mass="15860">MKQDKMLAQMRSVTNAVYLREHAKVKPILDHEAKLRGQLTMLKQQVEQSRELIDKSHEMKALGVDLQWQKWHTNARRDINSELAQVTAKKLRAMDKLRQAFGRKHAVETMENQHKSNAKERRNKMLFDRLMNLD</sequence>
<dbReference type="AlphaFoldDB" id="A0A132C2B4"/>
<dbReference type="OrthoDB" id="7861976at2"/>
<name>A0A132C2B4_9RHOB</name>
<accession>A0A132C2B4</accession>
<gene>
    <name evidence="1" type="ORF">TRIHO_00940</name>
</gene>
<proteinExistence type="predicted"/>
<dbReference type="RefSeq" id="WP_068239188.1">
    <property type="nucleotide sequence ID" value="NZ_LPUY01000008.1"/>
</dbReference>
<reference evidence="1 2" key="1">
    <citation type="submission" date="2015-12" db="EMBL/GenBank/DDBJ databases">
        <title>Genome sequence of the marine Rhodobacteraceae strain O3.65, Candidatus Tritonibacter horizontis.</title>
        <authorList>
            <person name="Poehlein A."/>
            <person name="Giebel H.A."/>
            <person name="Voget S."/>
            <person name="Brinkhoff T."/>
        </authorList>
    </citation>
    <scope>NUCLEOTIDE SEQUENCE [LARGE SCALE GENOMIC DNA]</scope>
    <source>
        <strain evidence="1 2">O3.65</strain>
    </source>
</reference>
<evidence type="ECO:0000313" key="1">
    <source>
        <dbReference type="EMBL" id="KUP94761.1"/>
    </source>
</evidence>
<dbReference type="Proteomes" id="UP000068382">
    <property type="component" value="Unassembled WGS sequence"/>
</dbReference>
<comment type="caution">
    <text evidence="1">The sequence shown here is derived from an EMBL/GenBank/DDBJ whole genome shotgun (WGS) entry which is preliminary data.</text>
</comment>
<protein>
    <recommendedName>
        <fullName evidence="3">Flagellar FliJ protein</fullName>
    </recommendedName>
</protein>
<dbReference type="PATRIC" id="fig|1768241.3.peg.95"/>
<evidence type="ECO:0008006" key="3">
    <source>
        <dbReference type="Google" id="ProtNLM"/>
    </source>
</evidence>
<dbReference type="EMBL" id="LPUY01000008">
    <property type="protein sequence ID" value="KUP94761.1"/>
    <property type="molecule type" value="Genomic_DNA"/>
</dbReference>